<evidence type="ECO:0000256" key="9">
    <source>
        <dbReference type="PROSITE-ProRule" id="PRU00175"/>
    </source>
</evidence>
<keyword evidence="3" id="KW-0479">Metal-binding</keyword>
<protein>
    <recommendedName>
        <fullName evidence="15">RUN domain-containing protein</fullName>
    </recommendedName>
</protein>
<proteinExistence type="predicted"/>
<evidence type="ECO:0000256" key="7">
    <source>
        <dbReference type="ARBA" id="ARBA00022833"/>
    </source>
</evidence>
<evidence type="ECO:0000256" key="5">
    <source>
        <dbReference type="ARBA" id="ARBA00022753"/>
    </source>
</evidence>
<keyword evidence="6 9" id="KW-0863">Zinc-finger</keyword>
<dbReference type="Pfam" id="PF13901">
    <property type="entry name" value="RH_dom"/>
    <property type="match status" value="1"/>
</dbReference>
<name>A0ABR1B4S2_POLSC</name>
<evidence type="ECO:0000256" key="3">
    <source>
        <dbReference type="ARBA" id="ARBA00022723"/>
    </source>
</evidence>
<dbReference type="InterPro" id="IPR025258">
    <property type="entry name" value="RH_dom"/>
</dbReference>
<dbReference type="Proteomes" id="UP001359485">
    <property type="component" value="Unassembled WGS sequence"/>
</dbReference>
<gene>
    <name evidence="13" type="ORF">RUM44_000176</name>
</gene>
<dbReference type="PANTHER" id="PTHR12326">
    <property type="entry name" value="PLECKSTRIN HOMOLOGY DOMAIN CONTAINING PROTEIN"/>
    <property type="match status" value="1"/>
</dbReference>
<dbReference type="SMART" id="SM00593">
    <property type="entry name" value="RUN"/>
    <property type="match status" value="1"/>
</dbReference>
<dbReference type="CDD" id="cd17679">
    <property type="entry name" value="RUN_PLEKHM1"/>
    <property type="match status" value="1"/>
</dbReference>
<dbReference type="Gene3D" id="1.20.58.900">
    <property type="match status" value="1"/>
</dbReference>
<reference evidence="13 14" key="1">
    <citation type="submission" date="2023-09" db="EMBL/GenBank/DDBJ databases">
        <title>Genomes of two closely related lineages of the louse Polyplax serrata with different host specificities.</title>
        <authorList>
            <person name="Martinu J."/>
            <person name="Tarabai H."/>
            <person name="Stefka J."/>
            <person name="Hypsa V."/>
        </authorList>
    </citation>
    <scope>NUCLEOTIDE SEQUENCE [LARGE SCALE GENOMIC DNA]</scope>
    <source>
        <strain evidence="13">98ZLc_SE</strain>
    </source>
</reference>
<organism evidence="13 14">
    <name type="scientific">Polyplax serrata</name>
    <name type="common">Common mouse louse</name>
    <dbReference type="NCBI Taxonomy" id="468196"/>
    <lineage>
        <taxon>Eukaryota</taxon>
        <taxon>Metazoa</taxon>
        <taxon>Ecdysozoa</taxon>
        <taxon>Arthropoda</taxon>
        <taxon>Hexapoda</taxon>
        <taxon>Insecta</taxon>
        <taxon>Pterygota</taxon>
        <taxon>Neoptera</taxon>
        <taxon>Paraneoptera</taxon>
        <taxon>Psocodea</taxon>
        <taxon>Troctomorpha</taxon>
        <taxon>Phthiraptera</taxon>
        <taxon>Anoplura</taxon>
        <taxon>Polyplacidae</taxon>
        <taxon>Polyplax</taxon>
    </lineage>
</organism>
<keyword evidence="4" id="KW-0677">Repeat</keyword>
<evidence type="ECO:0000256" key="2">
    <source>
        <dbReference type="ARBA" id="ARBA00022553"/>
    </source>
</evidence>
<evidence type="ECO:0000259" key="12">
    <source>
        <dbReference type="PROSITE" id="PS50826"/>
    </source>
</evidence>
<feature type="compositionally biased region" description="Polar residues" evidence="10">
    <location>
        <begin position="328"/>
        <end position="338"/>
    </location>
</feature>
<evidence type="ECO:0000256" key="10">
    <source>
        <dbReference type="SAM" id="MobiDB-lite"/>
    </source>
</evidence>
<dbReference type="InterPro" id="IPR037213">
    <property type="entry name" value="Run_dom_sf"/>
</dbReference>
<dbReference type="PANTHER" id="PTHR12326:SF12">
    <property type="entry name" value="PLECKSTRIN HOMOLOGY AND RUN DOMAIN CONTAINING M1"/>
    <property type="match status" value="1"/>
</dbReference>
<evidence type="ECO:0000313" key="13">
    <source>
        <dbReference type="EMBL" id="KAK6634929.1"/>
    </source>
</evidence>
<keyword evidence="8" id="KW-0072">Autophagy</keyword>
<feature type="domain" description="RING-type" evidence="11">
    <location>
        <begin position="592"/>
        <end position="633"/>
    </location>
</feature>
<keyword evidence="7" id="KW-0862">Zinc</keyword>
<dbReference type="SUPFAM" id="SSF140741">
    <property type="entry name" value="RUN domain-like"/>
    <property type="match status" value="1"/>
</dbReference>
<feature type="region of interest" description="Disordered" evidence="10">
    <location>
        <begin position="328"/>
        <end position="350"/>
    </location>
</feature>
<evidence type="ECO:0000256" key="8">
    <source>
        <dbReference type="ARBA" id="ARBA00023006"/>
    </source>
</evidence>
<feature type="domain" description="RUN" evidence="12">
    <location>
        <begin position="43"/>
        <end position="182"/>
    </location>
</feature>
<evidence type="ECO:0000313" key="14">
    <source>
        <dbReference type="Proteomes" id="UP001359485"/>
    </source>
</evidence>
<evidence type="ECO:0000256" key="4">
    <source>
        <dbReference type="ARBA" id="ARBA00022737"/>
    </source>
</evidence>
<comment type="subcellular location">
    <subcellularLocation>
        <location evidence="1">Late endosome</location>
    </subcellularLocation>
</comment>
<dbReference type="Pfam" id="PF02759">
    <property type="entry name" value="RUN"/>
    <property type="match status" value="1"/>
</dbReference>
<sequence>MQSFTRRKKVQETEILIKESLLRQLSYSIKEIQLSHSQQNEVFSTTEGCNSLVVTLEAIFLHGLKRGFLRSALKTMSSSEETKPQPSFWNMVTNYTHRDTINRIKKLSQITTDVGRCRVWIRMALNEAELTSYITAMEKDRRSLNSYYSVQAFLRDRETCDTACKFLEGILAMQFEFPINSSILNIWSSEPLMLSGLWAPPMKTPLSSGVDVAERIEDDDYEDDTSSIKTSSSITTLSTILALDETQALKIILETPFRKINKDPNTSPLVSPPQCAINHEYDEPITEEVKVNQDVTDEALEESTDKDLSRARGNSLVHASGWSSTDEISSTAVQTMSKPNVVESEKDPKTEEYSSLLEKVGISSTNKINYEDKLKAMMEKQGRLEGTASPTISGQDSNYWSYTSKLYKIVREVGLKAQKYTCAGCQMSIGLTFGEARLCYFTGEHYCCNCHLNEMSVIPSRIIFNWDHKKYPVCTNAAKYLTDICNRLLIDVKGINPKLYGAVKEMKDLRKVRVQLNMLRAYLFTCKESLLPELQKKVAPREYFYEFIDHYSVNDLCRVPGGGLATDLAPIVAFGRHHVISCGLCSQKGFICEICKNSQVIYPFDISSTYRCSHCFAIYHDTCLTSHKNCPKCLRIKSRSQQVAVNAPKESAQS</sequence>
<evidence type="ECO:0000259" key="11">
    <source>
        <dbReference type="PROSITE" id="PS50089"/>
    </source>
</evidence>
<accession>A0ABR1B4S2</accession>
<comment type="caution">
    <text evidence="13">The sequence shown here is derived from an EMBL/GenBank/DDBJ whole genome shotgun (WGS) entry which is preliminary data.</text>
</comment>
<keyword evidence="14" id="KW-1185">Reference proteome</keyword>
<dbReference type="InterPro" id="IPR004012">
    <property type="entry name" value="Run_dom"/>
</dbReference>
<keyword evidence="5" id="KW-0967">Endosome</keyword>
<dbReference type="InterPro" id="IPR047326">
    <property type="entry name" value="RUN_PLEKHM1"/>
</dbReference>
<dbReference type="InterPro" id="IPR051366">
    <property type="entry name" value="DEF8"/>
</dbReference>
<dbReference type="PROSITE" id="PS50826">
    <property type="entry name" value="RUN"/>
    <property type="match status" value="1"/>
</dbReference>
<dbReference type="EMBL" id="JAWJWF010000003">
    <property type="protein sequence ID" value="KAK6634929.1"/>
    <property type="molecule type" value="Genomic_DNA"/>
</dbReference>
<dbReference type="PROSITE" id="PS50089">
    <property type="entry name" value="ZF_RING_2"/>
    <property type="match status" value="1"/>
</dbReference>
<evidence type="ECO:0008006" key="15">
    <source>
        <dbReference type="Google" id="ProtNLM"/>
    </source>
</evidence>
<evidence type="ECO:0000256" key="6">
    <source>
        <dbReference type="ARBA" id="ARBA00022771"/>
    </source>
</evidence>
<dbReference type="SMART" id="SM01175">
    <property type="entry name" value="DUF4206"/>
    <property type="match status" value="1"/>
</dbReference>
<evidence type="ECO:0000256" key="1">
    <source>
        <dbReference type="ARBA" id="ARBA00004603"/>
    </source>
</evidence>
<dbReference type="InterPro" id="IPR001841">
    <property type="entry name" value="Znf_RING"/>
</dbReference>
<keyword evidence="2" id="KW-0597">Phosphoprotein</keyword>